<dbReference type="InterPro" id="IPR013825">
    <property type="entry name" value="Topo_IA_cen_sub2"/>
</dbReference>
<dbReference type="Gene3D" id="2.70.20.10">
    <property type="entry name" value="Topoisomerase I, domain 3"/>
    <property type="match status" value="1"/>
</dbReference>
<evidence type="ECO:0000256" key="1">
    <source>
        <dbReference type="ARBA" id="ARBA00000213"/>
    </source>
</evidence>
<dbReference type="PANTHER" id="PTHR11390">
    <property type="entry name" value="PROKARYOTIC DNA TOPOISOMERASE"/>
    <property type="match status" value="1"/>
</dbReference>
<dbReference type="InterPro" id="IPR000380">
    <property type="entry name" value="Topo_IA"/>
</dbReference>
<dbReference type="EC" id="5.6.2.1" evidence="3"/>
<evidence type="ECO:0000256" key="10">
    <source>
        <dbReference type="ARBA" id="ARBA00032877"/>
    </source>
</evidence>
<proteinExistence type="inferred from homology"/>
<evidence type="ECO:0000256" key="6">
    <source>
        <dbReference type="ARBA" id="ARBA00023235"/>
    </source>
</evidence>
<dbReference type="GO" id="GO:0003677">
    <property type="term" value="F:DNA binding"/>
    <property type="evidence" value="ECO:0007669"/>
    <property type="project" value="UniProtKB-KW"/>
</dbReference>
<dbReference type="Proteomes" id="UP000029066">
    <property type="component" value="Unassembled WGS sequence"/>
</dbReference>
<evidence type="ECO:0000256" key="5">
    <source>
        <dbReference type="ARBA" id="ARBA00023125"/>
    </source>
</evidence>
<dbReference type="InterPro" id="IPR023405">
    <property type="entry name" value="Topo_IA_core_domain"/>
</dbReference>
<evidence type="ECO:0000256" key="3">
    <source>
        <dbReference type="ARBA" id="ARBA00012891"/>
    </source>
</evidence>
<evidence type="ECO:0000313" key="14">
    <source>
        <dbReference type="Proteomes" id="UP000029066"/>
    </source>
</evidence>
<evidence type="ECO:0000313" key="13">
    <source>
        <dbReference type="EMBL" id="KFI90850.1"/>
    </source>
</evidence>
<keyword evidence="6 13" id="KW-0413">Isomerase</keyword>
<dbReference type="PROSITE" id="PS50880">
    <property type="entry name" value="TOPRIM"/>
    <property type="match status" value="1"/>
</dbReference>
<feature type="domain" description="Topo IA-type catalytic" evidence="12">
    <location>
        <begin position="156"/>
        <end position="599"/>
    </location>
</feature>
<evidence type="ECO:0000259" key="12">
    <source>
        <dbReference type="PROSITE" id="PS52039"/>
    </source>
</evidence>
<sequence>MRLVIAEKKSVAAAIAHALSGAADQGDGWFDCGQLLVTWAQGHLVELAMPEDYTNRDWGRWRLDALPIDPSGDWRWMVSGERGAAARYRSIVSLLRRSDVDCVVNACDPDREGEAIFRRIVDMSGTRKSELRLWVASLEADAIREAWESMRPESDYRGLAWSAEIRSKADWLIGMNASRAYSLLYDGRFSVGRVQTPTLAMIVDRDRRIAVHKPVPFWTVTADMGGWRLSSERIDHEAEASELRELAARNPFRILSVERRKVSDRPPCLYDLTGLQKDMSRMHGMTAARTLAALQHLYELRLATYPRTDSKYITHDDLPTLAGLIESGRLVRGFVAGGALPSLPRPELAVNDAKVAGHTAILPTMQLDASRMEALGDDERMVIMRVVRRMWEAVGDDHVHLVTEVKARLDGGGAHGFSSRSDETISPGWRLIEGSVTTETDDGEEEKEQPRNVIPSNLVDGIDVRPVGPVKVEEGMTRPPKPFTEATLLAAMEHASRYVDDRELKTALDDDESHSGGIGTPATRADTIEKLVRSRLVERKGRQLHATREGMRLIDVVEPRLKDVGLTARMEQTLTDVEHGRRDPTDVMELFRREALRIPADAKTHLKKDAVGPAAAGEDWGPCPRCGEPVRKTGRMWQCSTNRSEKTADGTWRTVGGCGWRMYPTMAGKAITDRTVRSLLEGRTVSLKGFTSKSGRKFDARIRIDKDKGTVFVFDR</sequence>
<dbReference type="GO" id="GO:0006281">
    <property type="term" value="P:DNA repair"/>
    <property type="evidence" value="ECO:0007669"/>
    <property type="project" value="TreeGrafter"/>
</dbReference>
<evidence type="ECO:0000256" key="9">
    <source>
        <dbReference type="ARBA" id="ARBA00032235"/>
    </source>
</evidence>
<organism evidence="13 14">
    <name type="scientific">Bifidobacterium saguini DSM 23967</name>
    <dbReference type="NCBI Taxonomy" id="1437607"/>
    <lineage>
        <taxon>Bacteria</taxon>
        <taxon>Bacillati</taxon>
        <taxon>Actinomycetota</taxon>
        <taxon>Actinomycetes</taxon>
        <taxon>Bifidobacteriales</taxon>
        <taxon>Bifidobacteriaceae</taxon>
        <taxon>Bifidobacterium</taxon>
    </lineage>
</organism>
<comment type="caution">
    <text evidence="13">The sequence shown here is derived from an EMBL/GenBank/DDBJ whole genome shotgun (WGS) entry which is preliminary data.</text>
</comment>
<protein>
    <recommendedName>
        <fullName evidence="3">DNA topoisomerase</fullName>
        <ecNumber evidence="3">5.6.2.1</ecNumber>
    </recommendedName>
    <alternativeName>
        <fullName evidence="10">Omega-protein</fullName>
    </alternativeName>
    <alternativeName>
        <fullName evidence="9">Relaxing enzyme</fullName>
    </alternativeName>
    <alternativeName>
        <fullName evidence="7">Swivelase</fullName>
    </alternativeName>
    <alternativeName>
        <fullName evidence="8">Untwisting enzyme</fullName>
    </alternativeName>
</protein>
<dbReference type="PRINTS" id="PR00417">
    <property type="entry name" value="PRTPISMRASEI"/>
</dbReference>
<dbReference type="Pfam" id="PF01131">
    <property type="entry name" value="Topoisom_bac"/>
    <property type="match status" value="1"/>
</dbReference>
<dbReference type="SMART" id="SM00493">
    <property type="entry name" value="TOPRIM"/>
    <property type="match status" value="1"/>
</dbReference>
<comment type="similarity">
    <text evidence="2">Belongs to the type IA topoisomerase family.</text>
</comment>
<gene>
    <name evidence="13" type="ORF">BISA_2222</name>
</gene>
<dbReference type="SMART" id="SM00437">
    <property type="entry name" value="TOP1Ac"/>
    <property type="match status" value="1"/>
</dbReference>
<dbReference type="InterPro" id="IPR034144">
    <property type="entry name" value="TOPRIM_TopoIII"/>
</dbReference>
<dbReference type="InterPro" id="IPR013497">
    <property type="entry name" value="Topo_IA_cen"/>
</dbReference>
<comment type="catalytic activity">
    <reaction evidence="1">
        <text>ATP-independent breakage of single-stranded DNA, followed by passage and rejoining.</text>
        <dbReference type="EC" id="5.6.2.1"/>
    </reaction>
</comment>
<evidence type="ECO:0000259" key="11">
    <source>
        <dbReference type="PROSITE" id="PS50880"/>
    </source>
</evidence>
<keyword evidence="4" id="KW-0799">Topoisomerase</keyword>
<dbReference type="InterPro" id="IPR013826">
    <property type="entry name" value="Topo_IA_cen_sub3"/>
</dbReference>
<dbReference type="GO" id="GO:0006265">
    <property type="term" value="P:DNA topological change"/>
    <property type="evidence" value="ECO:0007669"/>
    <property type="project" value="InterPro"/>
</dbReference>
<dbReference type="InterPro" id="IPR006171">
    <property type="entry name" value="TOPRIM_dom"/>
</dbReference>
<accession>A0A087D5Q0</accession>
<dbReference type="Pfam" id="PF13342">
    <property type="entry name" value="Toprim_Crpt"/>
    <property type="match status" value="1"/>
</dbReference>
<dbReference type="GO" id="GO:0003917">
    <property type="term" value="F:DNA topoisomerase type I (single strand cut, ATP-independent) activity"/>
    <property type="evidence" value="ECO:0007669"/>
    <property type="project" value="UniProtKB-EC"/>
</dbReference>
<dbReference type="Pfam" id="PF01751">
    <property type="entry name" value="Toprim"/>
    <property type="match status" value="1"/>
</dbReference>
<dbReference type="InterPro" id="IPR003601">
    <property type="entry name" value="Topo_IA_2"/>
</dbReference>
<dbReference type="AlphaFoldDB" id="A0A087D5Q0"/>
<dbReference type="EMBL" id="JGZN01000020">
    <property type="protein sequence ID" value="KFI90850.1"/>
    <property type="molecule type" value="Genomic_DNA"/>
</dbReference>
<dbReference type="Gene3D" id="3.40.50.140">
    <property type="match status" value="1"/>
</dbReference>
<evidence type="ECO:0000256" key="7">
    <source>
        <dbReference type="ARBA" id="ARBA00030003"/>
    </source>
</evidence>
<dbReference type="OrthoDB" id="9803554at2"/>
<name>A0A087D5Q0_9BIFI</name>
<dbReference type="STRING" id="1437607.BISA_2222"/>
<evidence type="ECO:0000256" key="4">
    <source>
        <dbReference type="ARBA" id="ARBA00023029"/>
    </source>
</evidence>
<dbReference type="InterPro" id="IPR003602">
    <property type="entry name" value="Topo_IA_DNA-bd_dom"/>
</dbReference>
<dbReference type="PROSITE" id="PS52039">
    <property type="entry name" value="TOPO_IA_2"/>
    <property type="match status" value="1"/>
</dbReference>
<dbReference type="SUPFAM" id="SSF56712">
    <property type="entry name" value="Prokaryotic type I DNA topoisomerase"/>
    <property type="match status" value="1"/>
</dbReference>
<dbReference type="PANTHER" id="PTHR11390:SF21">
    <property type="entry name" value="DNA TOPOISOMERASE 3-ALPHA"/>
    <property type="match status" value="1"/>
</dbReference>
<dbReference type="GO" id="GO:0006310">
    <property type="term" value="P:DNA recombination"/>
    <property type="evidence" value="ECO:0007669"/>
    <property type="project" value="TreeGrafter"/>
</dbReference>
<dbReference type="RefSeq" id="WP_033892104.1">
    <property type="nucleotide sequence ID" value="NZ_JDUT01000018.1"/>
</dbReference>
<dbReference type="InterPro" id="IPR025589">
    <property type="entry name" value="Toprim_C_rpt"/>
</dbReference>
<dbReference type="Gene3D" id="1.10.290.10">
    <property type="entry name" value="Topoisomerase I, domain 4"/>
    <property type="match status" value="1"/>
</dbReference>
<dbReference type="CDD" id="cd03362">
    <property type="entry name" value="TOPRIM_TopoIA_TopoIII"/>
    <property type="match status" value="1"/>
</dbReference>
<dbReference type="Gene3D" id="1.10.460.10">
    <property type="entry name" value="Topoisomerase I, domain 2"/>
    <property type="match status" value="1"/>
</dbReference>
<evidence type="ECO:0000256" key="8">
    <source>
        <dbReference type="ARBA" id="ARBA00031985"/>
    </source>
</evidence>
<feature type="domain" description="Toprim" evidence="11">
    <location>
        <begin position="1"/>
        <end position="139"/>
    </location>
</feature>
<evidence type="ECO:0000256" key="2">
    <source>
        <dbReference type="ARBA" id="ARBA00009446"/>
    </source>
</evidence>
<keyword evidence="5" id="KW-0238">DNA-binding</keyword>
<reference evidence="13 14" key="1">
    <citation type="submission" date="2014-03" db="EMBL/GenBank/DDBJ databases">
        <title>Genomics of Bifidobacteria.</title>
        <authorList>
            <person name="Ventura M."/>
            <person name="Milani C."/>
            <person name="Lugli G.A."/>
        </authorList>
    </citation>
    <scope>NUCLEOTIDE SEQUENCE [LARGE SCALE GENOMIC DNA]</scope>
    <source>
        <strain evidence="13 14">DSM 23967</strain>
    </source>
</reference>
<dbReference type="GO" id="GO:0043597">
    <property type="term" value="C:cytoplasmic replication fork"/>
    <property type="evidence" value="ECO:0007669"/>
    <property type="project" value="TreeGrafter"/>
</dbReference>
<dbReference type="InterPro" id="IPR013824">
    <property type="entry name" value="Topo_IA_cen_sub1"/>
</dbReference>
<dbReference type="SMART" id="SM00436">
    <property type="entry name" value="TOP1Bc"/>
    <property type="match status" value="1"/>
</dbReference>